<evidence type="ECO:0000256" key="3">
    <source>
        <dbReference type="ARBA" id="ARBA00023002"/>
    </source>
</evidence>
<dbReference type="Pfam" id="PF00106">
    <property type="entry name" value="adh_short"/>
    <property type="match status" value="1"/>
</dbReference>
<dbReference type="GO" id="GO:0016020">
    <property type="term" value="C:membrane"/>
    <property type="evidence" value="ECO:0007669"/>
    <property type="project" value="TreeGrafter"/>
</dbReference>
<dbReference type="PANTHER" id="PTHR43490">
    <property type="entry name" value="(+)-NEOMENTHOL DEHYDROGENASE"/>
    <property type="match status" value="1"/>
</dbReference>
<keyword evidence="2" id="KW-0521">NADP</keyword>
<protein>
    <submittedName>
        <fullName evidence="5">Short-chain dehydrogenase/reductase 2</fullName>
    </submittedName>
</protein>
<reference evidence="5" key="1">
    <citation type="submission" date="2015-07" db="EMBL/GenBank/DDBJ databases">
        <title>Transcriptome Assembly of Anthurium amnicola.</title>
        <authorList>
            <person name="Suzuki J."/>
        </authorList>
    </citation>
    <scope>NUCLEOTIDE SEQUENCE</scope>
</reference>
<keyword evidence="3" id="KW-0560">Oxidoreductase</keyword>
<sequence>MCHHCRTEQVPISSPRQQKRKATIYNKQAKAPPLSANTFFPEVAEMEAYRKEQPNPQRVAVVTGANKGIGLEVVRQLALEGVTVVLTARDEKRGTDAVESLRRSGLPNVVFHQLDVRDPAGAAALAEFVRTRFGKLDILVNNAGHSGVAVDVEGLKSLNIDPQVWLSGKATHTVQGVIKQTYEDAEVCIDTNYYGCKRVSEALLPLLQLSIAGARIVNVSSLRSELKRIPSESTRGELADVEHLDEERIEGVLRRFLEDLKKDQLESGGWGLMLPAYSISKVAMNAYTRVLARRWPGLCVNCVHPGYVDTDINWHTGVLPVKEGARGPVMLALLPAGGPSGCYFDQTAMGEF</sequence>
<dbReference type="EMBL" id="GDJX01024346">
    <property type="protein sequence ID" value="JAT43590.1"/>
    <property type="molecule type" value="Transcribed_RNA"/>
</dbReference>
<accession>A0A1D1XMK4</accession>
<dbReference type="InterPro" id="IPR002347">
    <property type="entry name" value="SDR_fam"/>
</dbReference>
<dbReference type="PRINTS" id="PR00081">
    <property type="entry name" value="GDHRDH"/>
</dbReference>
<evidence type="ECO:0000313" key="5">
    <source>
        <dbReference type="EMBL" id="JAT43590.1"/>
    </source>
</evidence>
<name>A0A1D1XMK4_9ARAE</name>
<dbReference type="GO" id="GO:0016491">
    <property type="term" value="F:oxidoreductase activity"/>
    <property type="evidence" value="ECO:0007669"/>
    <property type="project" value="UniProtKB-KW"/>
</dbReference>
<dbReference type="AlphaFoldDB" id="A0A1D1XMK4"/>
<evidence type="ECO:0000256" key="2">
    <source>
        <dbReference type="ARBA" id="ARBA00022857"/>
    </source>
</evidence>
<gene>
    <name evidence="5" type="primary">SDR2_0</name>
    <name evidence="5" type="ORF">g.80336</name>
</gene>
<dbReference type="InterPro" id="IPR036291">
    <property type="entry name" value="NAD(P)-bd_dom_sf"/>
</dbReference>
<comment type="similarity">
    <text evidence="1 4">Belongs to the short-chain dehydrogenases/reductases (SDR) family.</text>
</comment>
<dbReference type="PANTHER" id="PTHR43490:SF73">
    <property type="entry name" value="OS07G0685800 PROTEIN"/>
    <property type="match status" value="1"/>
</dbReference>
<dbReference type="Gene3D" id="3.40.50.720">
    <property type="entry name" value="NAD(P)-binding Rossmann-like Domain"/>
    <property type="match status" value="1"/>
</dbReference>
<organism evidence="5">
    <name type="scientific">Anthurium amnicola</name>
    <dbReference type="NCBI Taxonomy" id="1678845"/>
    <lineage>
        <taxon>Eukaryota</taxon>
        <taxon>Viridiplantae</taxon>
        <taxon>Streptophyta</taxon>
        <taxon>Embryophyta</taxon>
        <taxon>Tracheophyta</taxon>
        <taxon>Spermatophyta</taxon>
        <taxon>Magnoliopsida</taxon>
        <taxon>Liliopsida</taxon>
        <taxon>Araceae</taxon>
        <taxon>Pothoideae</taxon>
        <taxon>Potheae</taxon>
        <taxon>Anthurium</taxon>
    </lineage>
</organism>
<dbReference type="PRINTS" id="PR00080">
    <property type="entry name" value="SDRFAMILY"/>
</dbReference>
<proteinExistence type="inferred from homology"/>
<dbReference type="SUPFAM" id="SSF51735">
    <property type="entry name" value="NAD(P)-binding Rossmann-fold domains"/>
    <property type="match status" value="1"/>
</dbReference>
<evidence type="ECO:0000256" key="4">
    <source>
        <dbReference type="RuleBase" id="RU000363"/>
    </source>
</evidence>
<evidence type="ECO:0000256" key="1">
    <source>
        <dbReference type="ARBA" id="ARBA00006484"/>
    </source>
</evidence>